<dbReference type="EMBL" id="LR796512">
    <property type="protein sequence ID" value="CAB4148965.1"/>
    <property type="molecule type" value="Genomic_DNA"/>
</dbReference>
<accession>A0A6J5MP76</accession>
<sequence length="47" mass="5629">MPIPQPNQGEHEKEFVQRCMIDEKMKTEYPDVDQRYTVCRSQIKSSK</sequence>
<evidence type="ECO:0000313" key="1">
    <source>
        <dbReference type="EMBL" id="CAB4148965.1"/>
    </source>
</evidence>
<name>A0A6J5MP76_9CAUD</name>
<reference evidence="1" key="1">
    <citation type="submission" date="2020-04" db="EMBL/GenBank/DDBJ databases">
        <authorList>
            <person name="Chiriac C."/>
            <person name="Salcher M."/>
            <person name="Ghai R."/>
            <person name="Kavagutti S V."/>
        </authorList>
    </citation>
    <scope>NUCLEOTIDE SEQUENCE</scope>
</reference>
<protein>
    <submittedName>
        <fullName evidence="1">Uncharacterized protein</fullName>
    </submittedName>
</protein>
<proteinExistence type="predicted"/>
<organism evidence="1">
    <name type="scientific">uncultured Caudovirales phage</name>
    <dbReference type="NCBI Taxonomy" id="2100421"/>
    <lineage>
        <taxon>Viruses</taxon>
        <taxon>Duplodnaviria</taxon>
        <taxon>Heunggongvirae</taxon>
        <taxon>Uroviricota</taxon>
        <taxon>Caudoviricetes</taxon>
        <taxon>Peduoviridae</taxon>
        <taxon>Maltschvirus</taxon>
        <taxon>Maltschvirus maltsch</taxon>
    </lineage>
</organism>
<gene>
    <name evidence="1" type="ORF">UFOVP531_37</name>
</gene>